<dbReference type="AlphaFoldDB" id="A0A8X6HGM2"/>
<proteinExistence type="predicted"/>
<dbReference type="OrthoDB" id="10477982at2759"/>
<organism evidence="2 3">
    <name type="scientific">Trichonephila clavata</name>
    <name type="common">Joro spider</name>
    <name type="synonym">Nephila clavata</name>
    <dbReference type="NCBI Taxonomy" id="2740835"/>
    <lineage>
        <taxon>Eukaryota</taxon>
        <taxon>Metazoa</taxon>
        <taxon>Ecdysozoa</taxon>
        <taxon>Arthropoda</taxon>
        <taxon>Chelicerata</taxon>
        <taxon>Arachnida</taxon>
        <taxon>Araneae</taxon>
        <taxon>Araneomorphae</taxon>
        <taxon>Entelegynae</taxon>
        <taxon>Araneoidea</taxon>
        <taxon>Nephilidae</taxon>
        <taxon>Trichonephila</taxon>
    </lineage>
</organism>
<dbReference type="EMBL" id="BMAO01038188">
    <property type="protein sequence ID" value="GFR23113.1"/>
    <property type="molecule type" value="Genomic_DNA"/>
</dbReference>
<evidence type="ECO:0000313" key="3">
    <source>
        <dbReference type="Proteomes" id="UP000887116"/>
    </source>
</evidence>
<gene>
    <name evidence="2" type="ORF">TNCT_608871</name>
</gene>
<accession>A0A8X6HGM2</accession>
<name>A0A8X6HGM2_TRICU</name>
<feature type="region of interest" description="Disordered" evidence="1">
    <location>
        <begin position="1"/>
        <end position="25"/>
    </location>
</feature>
<dbReference type="Proteomes" id="UP000887116">
    <property type="component" value="Unassembled WGS sequence"/>
</dbReference>
<keyword evidence="3" id="KW-1185">Reference proteome</keyword>
<comment type="caution">
    <text evidence="2">The sequence shown here is derived from an EMBL/GenBank/DDBJ whole genome shotgun (WGS) entry which is preliminary data.</text>
</comment>
<feature type="compositionally biased region" description="Basic and acidic residues" evidence="1">
    <location>
        <begin position="15"/>
        <end position="25"/>
    </location>
</feature>
<evidence type="ECO:0000313" key="2">
    <source>
        <dbReference type="EMBL" id="GFR23113.1"/>
    </source>
</evidence>
<sequence length="129" mass="14866">MSTTSNISPDMDVSPSKDEKISASEKLRDTVTSISALYKNLQVDERFRTPSPRNPKISSLDFYRLNAEAMTKKKEDLNFCRTSQGHALSVSFDYYRYGFFPKEKYPNAFSKMKEIMPYAQRTTIIVNIV</sequence>
<evidence type="ECO:0000256" key="1">
    <source>
        <dbReference type="SAM" id="MobiDB-lite"/>
    </source>
</evidence>
<reference evidence="2" key="1">
    <citation type="submission" date="2020-07" db="EMBL/GenBank/DDBJ databases">
        <title>Multicomponent nature underlies the extraordinary mechanical properties of spider dragline silk.</title>
        <authorList>
            <person name="Kono N."/>
            <person name="Nakamura H."/>
            <person name="Mori M."/>
            <person name="Yoshida Y."/>
            <person name="Ohtoshi R."/>
            <person name="Malay A.D."/>
            <person name="Moran D.A.P."/>
            <person name="Tomita M."/>
            <person name="Numata K."/>
            <person name="Arakawa K."/>
        </authorList>
    </citation>
    <scope>NUCLEOTIDE SEQUENCE</scope>
</reference>
<protein>
    <submittedName>
        <fullName evidence="2">Uncharacterized protein</fullName>
    </submittedName>
</protein>